<keyword evidence="1" id="KW-0732">Signal</keyword>
<dbReference type="PANTHER" id="PTHR45784:SF5">
    <property type="entry name" value="C-TYPE LECTIN DOMAIN FAMILY 20 MEMBER A-RELATED"/>
    <property type="match status" value="1"/>
</dbReference>
<dbReference type="SMART" id="SM00034">
    <property type="entry name" value="CLECT"/>
    <property type="match status" value="1"/>
</dbReference>
<evidence type="ECO:0000313" key="4">
    <source>
        <dbReference type="Proteomes" id="UP000472265"/>
    </source>
</evidence>
<reference evidence="3" key="1">
    <citation type="submission" date="2021-04" db="EMBL/GenBank/DDBJ databases">
        <authorList>
            <consortium name="Wellcome Sanger Institute Data Sharing"/>
        </authorList>
    </citation>
    <scope>NUCLEOTIDE SEQUENCE [LARGE SCALE GENOMIC DNA]</scope>
</reference>
<organism evidence="3 4">
    <name type="scientific">Sparus aurata</name>
    <name type="common">Gilthead sea bream</name>
    <dbReference type="NCBI Taxonomy" id="8175"/>
    <lineage>
        <taxon>Eukaryota</taxon>
        <taxon>Metazoa</taxon>
        <taxon>Chordata</taxon>
        <taxon>Craniata</taxon>
        <taxon>Vertebrata</taxon>
        <taxon>Euteleostomi</taxon>
        <taxon>Actinopterygii</taxon>
        <taxon>Neopterygii</taxon>
        <taxon>Teleostei</taxon>
        <taxon>Neoteleostei</taxon>
        <taxon>Acanthomorphata</taxon>
        <taxon>Eupercaria</taxon>
        <taxon>Spariformes</taxon>
        <taxon>Sparidae</taxon>
        <taxon>Sparus</taxon>
    </lineage>
</organism>
<dbReference type="PANTHER" id="PTHR45784">
    <property type="entry name" value="C-TYPE LECTIN DOMAIN FAMILY 20 MEMBER A-RELATED"/>
    <property type="match status" value="1"/>
</dbReference>
<dbReference type="InterPro" id="IPR016186">
    <property type="entry name" value="C-type_lectin-like/link_sf"/>
</dbReference>
<dbReference type="OMA" id="RRNNEGC"/>
<evidence type="ECO:0000313" key="3">
    <source>
        <dbReference type="Ensembl" id="ENSSAUP00010052973.1"/>
    </source>
</evidence>
<feature type="chain" id="PRO_5046332030" description="C-type lectin domain-containing protein" evidence="1">
    <location>
        <begin position="29"/>
        <end position="146"/>
    </location>
</feature>
<dbReference type="InterPro" id="IPR016187">
    <property type="entry name" value="CTDL_fold"/>
</dbReference>
<dbReference type="Gene3D" id="3.10.100.10">
    <property type="entry name" value="Mannose-Binding Protein A, subunit A"/>
    <property type="match status" value="1"/>
</dbReference>
<dbReference type="PROSITE" id="PS50041">
    <property type="entry name" value="C_TYPE_LECTIN_2"/>
    <property type="match status" value="1"/>
</dbReference>
<reference evidence="3" key="2">
    <citation type="submission" date="2025-08" db="UniProtKB">
        <authorList>
            <consortium name="Ensembl"/>
        </authorList>
    </citation>
    <scope>IDENTIFICATION</scope>
</reference>
<dbReference type="InterPro" id="IPR001304">
    <property type="entry name" value="C-type_lectin-like"/>
</dbReference>
<evidence type="ECO:0000256" key="1">
    <source>
        <dbReference type="SAM" id="SignalP"/>
    </source>
</evidence>
<feature type="signal peptide" evidence="1">
    <location>
        <begin position="1"/>
        <end position="28"/>
    </location>
</feature>
<dbReference type="CDD" id="cd00037">
    <property type="entry name" value="CLECT"/>
    <property type="match status" value="1"/>
</dbReference>
<reference evidence="3" key="3">
    <citation type="submission" date="2025-09" db="UniProtKB">
        <authorList>
            <consortium name="Ensembl"/>
        </authorList>
    </citation>
    <scope>IDENTIFICATION</scope>
</reference>
<accession>A0A671XP61</accession>
<keyword evidence="4" id="KW-1185">Reference proteome</keyword>
<dbReference type="InParanoid" id="A0A671XP61"/>
<dbReference type="SUPFAM" id="SSF56436">
    <property type="entry name" value="C-type lectin-like"/>
    <property type="match status" value="1"/>
</dbReference>
<evidence type="ECO:0000259" key="2">
    <source>
        <dbReference type="PROSITE" id="PS50041"/>
    </source>
</evidence>
<sequence>MLASVFGHFLLITHLFFLSLISPDSVVCHDLAVGQIQLQRPMSWFQAREFCQRHYVDLIVLSTEEQYFTLLNATTASKDSFWLGLQRQSTISGWKWVNGEELSYSQWLTENVCTCHCASLEAMLKKDNKLLARYCEELHMFVCQGE</sequence>
<dbReference type="AlphaFoldDB" id="A0A671XP61"/>
<dbReference type="Proteomes" id="UP000472265">
    <property type="component" value="Chromosome 5"/>
</dbReference>
<protein>
    <recommendedName>
        <fullName evidence="2">C-type lectin domain-containing protein</fullName>
    </recommendedName>
</protein>
<dbReference type="Ensembl" id="ENSSAUT00010055687.1">
    <property type="protein sequence ID" value="ENSSAUP00010052973.1"/>
    <property type="gene ID" value="ENSSAUG00010021949.1"/>
</dbReference>
<name>A0A671XP61_SPAAU</name>
<dbReference type="Pfam" id="PF00059">
    <property type="entry name" value="Lectin_C"/>
    <property type="match status" value="1"/>
</dbReference>
<proteinExistence type="predicted"/>
<feature type="domain" description="C-type lectin" evidence="2">
    <location>
        <begin position="42"/>
        <end position="144"/>
    </location>
</feature>
<dbReference type="GeneTree" id="ENSGT00940000177186"/>